<feature type="compositionally biased region" description="Basic residues" evidence="4">
    <location>
        <begin position="581"/>
        <end position="591"/>
    </location>
</feature>
<feature type="non-terminal residue" evidence="5">
    <location>
        <position position="1"/>
    </location>
</feature>
<evidence type="ECO:0000313" key="6">
    <source>
        <dbReference type="Proteomes" id="UP001152759"/>
    </source>
</evidence>
<keyword evidence="2 3" id="KW-0175">Coiled coil</keyword>
<proteinExistence type="inferred from homology"/>
<evidence type="ECO:0000256" key="2">
    <source>
        <dbReference type="ARBA" id="ARBA00023054"/>
    </source>
</evidence>
<dbReference type="AlphaFoldDB" id="A0A9P0CAB3"/>
<evidence type="ECO:0000256" key="1">
    <source>
        <dbReference type="ARBA" id="ARBA00009019"/>
    </source>
</evidence>
<protein>
    <recommendedName>
        <fullName evidence="7">Cerebellar degeneration-related protein 2</fullName>
    </recommendedName>
</protein>
<dbReference type="PANTHER" id="PTHR19232">
    <property type="entry name" value="CENTROCORTIN FAMILY MEMBER"/>
    <property type="match status" value="1"/>
</dbReference>
<evidence type="ECO:0008006" key="7">
    <source>
        <dbReference type="Google" id="ProtNLM"/>
    </source>
</evidence>
<keyword evidence="6" id="KW-1185">Reference proteome</keyword>
<reference evidence="5" key="1">
    <citation type="submission" date="2021-12" db="EMBL/GenBank/DDBJ databases">
        <authorList>
            <person name="King R."/>
        </authorList>
    </citation>
    <scope>NUCLEOTIDE SEQUENCE</scope>
</reference>
<feature type="region of interest" description="Disordered" evidence="4">
    <location>
        <begin position="1"/>
        <end position="26"/>
    </location>
</feature>
<dbReference type="PANTHER" id="PTHR19232:SF7">
    <property type="entry name" value="CENTROCORTIN, ISOFORM A"/>
    <property type="match status" value="1"/>
</dbReference>
<accession>A0A9P0CAB3</accession>
<name>A0A9P0CAB3_BEMTA</name>
<dbReference type="InterPro" id="IPR026079">
    <property type="entry name" value="CDR2"/>
</dbReference>
<evidence type="ECO:0000256" key="3">
    <source>
        <dbReference type="SAM" id="Coils"/>
    </source>
</evidence>
<feature type="compositionally biased region" description="Basic and acidic residues" evidence="4">
    <location>
        <begin position="567"/>
        <end position="580"/>
    </location>
</feature>
<feature type="compositionally biased region" description="Basic and acidic residues" evidence="4">
    <location>
        <begin position="649"/>
        <end position="658"/>
    </location>
</feature>
<evidence type="ECO:0000256" key="4">
    <source>
        <dbReference type="SAM" id="MobiDB-lite"/>
    </source>
</evidence>
<feature type="region of interest" description="Disordered" evidence="4">
    <location>
        <begin position="352"/>
        <end position="416"/>
    </location>
</feature>
<sequence>CPRRASLTDHAVLSSPDKGSKERDMEYSKDLEVDVTGLAKKDPELWDHADLQLAAELGKTLLERNKELENSLRQHQCIIEDRTQEIEYLTKQTAALREVNESRLRIYEQLEISIQDLERTNHRLVIDSASDKKQIKSLLANIEALELRCEELQRALDEITVEVEREKIKSKRLSACSPIETELPPIDATSEELNDLLKDNQMLKTKNAKCERKIVELQQKISCLLEENEALNEDSNKLLQRDEYIRCLQEEVSTLEQIRQGKLCQLCLQNTDNKFRLTAEDDDESIADSLLLDEKQDAFLKIQNEVVESSEKQNEHYRDLVEKYNAVIEAQRPPPHLGLSLQEELQLSGDFNSFNKVQDDSDSETDKPQRKEPRKKEFDITSKAAFSSTPTDFSEAETSSSGFSDETSNKGTQTDTHFPPGSLLCAIFDGDRYSLYDDTSPLEKRFRRIPKYKQLFQEIFEVLSRASAAKDEGEKLPLMHDATPVCENLPKVPPVTPAQEELPLHLITAASDNVSVISEELSETSGSPRDETKTLTKTAAKKLKKQAKQAAKQDLAKAAEAVLSEQDFSKKTPEEQSEHGSKKKSHGRKKSREIGGSSQPSSPFPTAPSSPALVPKGSPAKVTRRRRFEKGVTDSPVRSAERSSWCVPNDRDLSRRISQEGSNDSPKHSLYKRKQMSVHDFLPYSSSAAQEVAKLKILEKSYADVLKLGMQKAAASRTNSYQRK</sequence>
<comment type="similarity">
    <text evidence="1">Belongs to the CDR2 family.</text>
</comment>
<feature type="coiled-coil region" evidence="3">
    <location>
        <begin position="65"/>
        <end position="241"/>
    </location>
</feature>
<gene>
    <name evidence="5" type="ORF">BEMITA_LOCUS12695</name>
</gene>
<feature type="region of interest" description="Disordered" evidence="4">
    <location>
        <begin position="564"/>
        <end position="673"/>
    </location>
</feature>
<feature type="compositionally biased region" description="Basic and acidic residues" evidence="4">
    <location>
        <begin position="364"/>
        <end position="380"/>
    </location>
</feature>
<organism evidence="5 6">
    <name type="scientific">Bemisia tabaci</name>
    <name type="common">Sweetpotato whitefly</name>
    <name type="synonym">Aleurodes tabaci</name>
    <dbReference type="NCBI Taxonomy" id="7038"/>
    <lineage>
        <taxon>Eukaryota</taxon>
        <taxon>Metazoa</taxon>
        <taxon>Ecdysozoa</taxon>
        <taxon>Arthropoda</taxon>
        <taxon>Hexapoda</taxon>
        <taxon>Insecta</taxon>
        <taxon>Pterygota</taxon>
        <taxon>Neoptera</taxon>
        <taxon>Paraneoptera</taxon>
        <taxon>Hemiptera</taxon>
        <taxon>Sternorrhyncha</taxon>
        <taxon>Aleyrodoidea</taxon>
        <taxon>Aleyrodidae</taxon>
        <taxon>Aleyrodinae</taxon>
        <taxon>Bemisia</taxon>
    </lineage>
</organism>
<feature type="compositionally biased region" description="Polar residues" evidence="4">
    <location>
        <begin position="384"/>
        <end position="416"/>
    </location>
</feature>
<evidence type="ECO:0000313" key="5">
    <source>
        <dbReference type="EMBL" id="CAH0776629.1"/>
    </source>
</evidence>
<dbReference type="EMBL" id="OU963869">
    <property type="protein sequence ID" value="CAH0776629.1"/>
    <property type="molecule type" value="Genomic_DNA"/>
</dbReference>
<dbReference type="Proteomes" id="UP001152759">
    <property type="component" value="Chromosome 8"/>
</dbReference>